<proteinExistence type="predicted"/>
<name>A0AAI9XK79_9PEZI</name>
<evidence type="ECO:0000313" key="1">
    <source>
        <dbReference type="EMBL" id="KAK1451047.1"/>
    </source>
</evidence>
<keyword evidence="2" id="KW-1185">Reference proteome</keyword>
<dbReference type="AlphaFoldDB" id="A0AAI9XK79"/>
<gene>
    <name evidence="1" type="ORF">CCUS01_11223</name>
</gene>
<dbReference type="Proteomes" id="UP001239213">
    <property type="component" value="Unassembled WGS sequence"/>
</dbReference>
<protein>
    <submittedName>
        <fullName evidence="1">Uncharacterized protein</fullName>
    </submittedName>
</protein>
<accession>A0AAI9XK79</accession>
<organism evidence="1 2">
    <name type="scientific">Colletotrichum cuscutae</name>
    <dbReference type="NCBI Taxonomy" id="1209917"/>
    <lineage>
        <taxon>Eukaryota</taxon>
        <taxon>Fungi</taxon>
        <taxon>Dikarya</taxon>
        <taxon>Ascomycota</taxon>
        <taxon>Pezizomycotina</taxon>
        <taxon>Sordariomycetes</taxon>
        <taxon>Hypocreomycetidae</taxon>
        <taxon>Glomerellales</taxon>
        <taxon>Glomerellaceae</taxon>
        <taxon>Colletotrichum</taxon>
        <taxon>Colletotrichum acutatum species complex</taxon>
    </lineage>
</organism>
<reference evidence="1" key="1">
    <citation type="submission" date="2016-11" db="EMBL/GenBank/DDBJ databases">
        <title>The genome sequence of Colletotrichum cuscutae.</title>
        <authorList>
            <person name="Baroncelli R."/>
        </authorList>
    </citation>
    <scope>NUCLEOTIDE SEQUENCE</scope>
    <source>
        <strain evidence="1">IMI 304802</strain>
    </source>
</reference>
<evidence type="ECO:0000313" key="2">
    <source>
        <dbReference type="Proteomes" id="UP001239213"/>
    </source>
</evidence>
<dbReference type="EMBL" id="MPDP01000301">
    <property type="protein sequence ID" value="KAK1451047.1"/>
    <property type="molecule type" value="Genomic_DNA"/>
</dbReference>
<sequence length="244" mass="27564">MGSPSPQIDEGGIRYKGYSYGDAPGVQLSHDHVSICVAGTTIRSHIFEELYRSVKAGVFVDVQIVEHVALQPESPCPIQRSERTPEKHKSTVDRVKRMLFDVGFNIKHIRELSIPSGSRVAHEVETGDLYRDRRRADKNRRIHKIRHRRGRADNFRRPCARPSVALHDFHDQLVAVRSDTGVFLKKSAARIKNPITASNVHPSVTITGQFRMETTVKGELFPARSARTQENEMIAPTVDVLRTQ</sequence>
<comment type="caution">
    <text evidence="1">The sequence shown here is derived from an EMBL/GenBank/DDBJ whole genome shotgun (WGS) entry which is preliminary data.</text>
</comment>